<dbReference type="Gene3D" id="1.10.287.1060">
    <property type="entry name" value="ESAT-6-like"/>
    <property type="match status" value="1"/>
</dbReference>
<name>F8JU16_STREN</name>
<dbReference type="AlphaFoldDB" id="F8JU16"/>
<organism evidence="2 3">
    <name type="scientific">Streptantibioticus cattleyicolor (strain ATCC 35852 / DSM 46488 / JCM 4925 / NBRC 14057 / NRRL 8057)</name>
    <name type="common">Streptomyces cattleya</name>
    <dbReference type="NCBI Taxonomy" id="1003195"/>
    <lineage>
        <taxon>Bacteria</taxon>
        <taxon>Bacillati</taxon>
        <taxon>Actinomycetota</taxon>
        <taxon>Actinomycetes</taxon>
        <taxon>Kitasatosporales</taxon>
        <taxon>Streptomycetaceae</taxon>
        <taxon>Streptantibioticus</taxon>
    </lineage>
</organism>
<evidence type="ECO:0000313" key="3">
    <source>
        <dbReference type="Proteomes" id="UP000007842"/>
    </source>
</evidence>
<dbReference type="Pfam" id="PF10824">
    <property type="entry name" value="T7SS_ESX_EspC"/>
    <property type="match status" value="1"/>
</dbReference>
<keyword evidence="3" id="KW-1185">Reference proteome</keyword>
<sequence length="129" mass="13669">MAASSEHFFIEPGRVTALADDFSSSGRQLGGKVQAFASGAENVDDAFGVMSQSTDALAAYVRMTQSTVTALRSLVHALDQYATGLRQTVTDYQAVDQANAQRLGGVPDRVDASGAASHPKELEPVQPRR</sequence>
<evidence type="ECO:0000313" key="2">
    <source>
        <dbReference type="EMBL" id="AEW93026.1"/>
    </source>
</evidence>
<evidence type="ECO:0008006" key="4">
    <source>
        <dbReference type="Google" id="ProtNLM"/>
    </source>
</evidence>
<dbReference type="InterPro" id="IPR022536">
    <property type="entry name" value="EspC"/>
</dbReference>
<dbReference type="KEGG" id="scy:SCATT_06550"/>
<accession>G8WTE3</accession>
<dbReference type="InterPro" id="IPR036689">
    <property type="entry name" value="ESAT-6-like_sf"/>
</dbReference>
<dbReference type="RefSeq" id="WP_014141424.1">
    <property type="nucleotide sequence ID" value="NC_016111.1"/>
</dbReference>
<proteinExistence type="predicted"/>
<protein>
    <recommendedName>
        <fullName evidence="4">ESX-1 secretion-associated protein</fullName>
    </recommendedName>
</protein>
<gene>
    <name evidence="2" type="ordered locus">SCATT_06550</name>
</gene>
<dbReference type="STRING" id="1003195.SCATT_06550"/>
<evidence type="ECO:0000256" key="1">
    <source>
        <dbReference type="SAM" id="MobiDB-lite"/>
    </source>
</evidence>
<dbReference type="OrthoDB" id="4229588at2"/>
<dbReference type="eggNOG" id="ENOG5031KAZ">
    <property type="taxonomic scope" value="Bacteria"/>
</dbReference>
<dbReference type="HOGENOM" id="CLU_160041_0_0_11"/>
<dbReference type="SUPFAM" id="SSF140453">
    <property type="entry name" value="EsxAB dimer-like"/>
    <property type="match status" value="1"/>
</dbReference>
<accession>F8JU16</accession>
<dbReference type="EMBL" id="CP003219">
    <property type="protein sequence ID" value="AEW93026.1"/>
    <property type="molecule type" value="Genomic_DNA"/>
</dbReference>
<dbReference type="KEGG" id="sct:SCAT_0648"/>
<dbReference type="PATRIC" id="fig|1003195.11.peg.2257"/>
<dbReference type="GO" id="GO:0009306">
    <property type="term" value="P:protein secretion"/>
    <property type="evidence" value="ECO:0007669"/>
    <property type="project" value="InterPro"/>
</dbReference>
<reference evidence="3" key="1">
    <citation type="submission" date="2011-12" db="EMBL/GenBank/DDBJ databases">
        <title>Complete genome sequence of Streptomyces cattleya strain DSM 46488.</title>
        <authorList>
            <person name="Ou H.-Y."/>
            <person name="Li P."/>
            <person name="Zhao C."/>
            <person name="O'Hagan D."/>
            <person name="Deng Z."/>
        </authorList>
    </citation>
    <scope>NUCLEOTIDE SEQUENCE [LARGE SCALE GENOMIC DNA]</scope>
    <source>
        <strain evidence="3">ATCC 35852 / DSM 46488 / JCM 4925 / NBRC 14057 / NRRL 8057</strain>
    </source>
</reference>
<dbReference type="Proteomes" id="UP000007842">
    <property type="component" value="Chromosome"/>
</dbReference>
<feature type="region of interest" description="Disordered" evidence="1">
    <location>
        <begin position="103"/>
        <end position="129"/>
    </location>
</feature>